<protein>
    <submittedName>
        <fullName evidence="3">DUF4124 domain-containing protein</fullName>
    </submittedName>
</protein>
<dbReference type="Proteomes" id="UP000664904">
    <property type="component" value="Chromosome"/>
</dbReference>
<sequence length="173" mass="19233">MKSASYFLIMILLIGLGSLFVLKRPDGKPWLSFEQIEEATSRKANALSYEGKQLLQKAAQEVKSVSDSPSDNSGKIYKWQDEQGVWHYSDRPNARGESEEVILDPTKITVMSAEDTSVFGGLSTPKNEPMKSPLGLTTISPASVKQLVDDANNVQKLMDERQKKLDEALEKNN</sequence>
<keyword evidence="4" id="KW-1185">Reference proteome</keyword>
<keyword evidence="1" id="KW-1133">Transmembrane helix</keyword>
<reference evidence="3" key="1">
    <citation type="submission" date="2021-03" db="EMBL/GenBank/DDBJ databases">
        <title>Complete Genome of Pseudoalteromonas xiamenensis STKMTI.2, a new potential marine bacterium producing anti-Vibrio compounds.</title>
        <authorList>
            <person name="Handayani D.P."/>
            <person name="Isnansetyo A."/>
            <person name="Istiqomah I."/>
            <person name="Jumina J."/>
        </authorList>
    </citation>
    <scope>NUCLEOTIDE SEQUENCE</scope>
    <source>
        <strain evidence="3">STKMTI.2</strain>
    </source>
</reference>
<evidence type="ECO:0000259" key="2">
    <source>
        <dbReference type="Pfam" id="PF13511"/>
    </source>
</evidence>
<accession>A0A975DEN2</accession>
<feature type="transmembrane region" description="Helical" evidence="1">
    <location>
        <begin position="6"/>
        <end position="22"/>
    </location>
</feature>
<dbReference type="KEGG" id="pxi:J5O05_08910"/>
<evidence type="ECO:0000313" key="3">
    <source>
        <dbReference type="EMBL" id="QTH70174.1"/>
    </source>
</evidence>
<evidence type="ECO:0000256" key="1">
    <source>
        <dbReference type="SAM" id="Phobius"/>
    </source>
</evidence>
<dbReference type="EMBL" id="CP072133">
    <property type="protein sequence ID" value="QTH70174.1"/>
    <property type="molecule type" value="Genomic_DNA"/>
</dbReference>
<keyword evidence="1" id="KW-0472">Membrane</keyword>
<evidence type="ECO:0000313" key="4">
    <source>
        <dbReference type="Proteomes" id="UP000664904"/>
    </source>
</evidence>
<gene>
    <name evidence="3" type="ORF">J5O05_08910</name>
</gene>
<organism evidence="3 4">
    <name type="scientific">Pseudoalteromonas xiamenensis</name>
    <dbReference type="NCBI Taxonomy" id="882626"/>
    <lineage>
        <taxon>Bacteria</taxon>
        <taxon>Pseudomonadati</taxon>
        <taxon>Pseudomonadota</taxon>
        <taxon>Gammaproteobacteria</taxon>
        <taxon>Alteromonadales</taxon>
        <taxon>Pseudoalteromonadaceae</taxon>
        <taxon>Pseudoalteromonas</taxon>
    </lineage>
</organism>
<dbReference type="AlphaFoldDB" id="A0A975DEN2"/>
<feature type="domain" description="DUF4124" evidence="2">
    <location>
        <begin position="69"/>
        <end position="102"/>
    </location>
</feature>
<keyword evidence="1" id="KW-0812">Transmembrane</keyword>
<dbReference type="InterPro" id="IPR025392">
    <property type="entry name" value="DUF4124"/>
</dbReference>
<dbReference type="RefSeq" id="WP_208841770.1">
    <property type="nucleotide sequence ID" value="NZ_CP072133.1"/>
</dbReference>
<dbReference type="Pfam" id="PF13511">
    <property type="entry name" value="DUF4124"/>
    <property type="match status" value="1"/>
</dbReference>
<name>A0A975DEN2_9GAMM</name>
<proteinExistence type="predicted"/>